<evidence type="ECO:0000256" key="3">
    <source>
        <dbReference type="ARBA" id="ARBA00022475"/>
    </source>
</evidence>
<dbReference type="GO" id="GO:0005886">
    <property type="term" value="C:plasma membrane"/>
    <property type="evidence" value="ECO:0007669"/>
    <property type="project" value="UniProtKB-SubCell"/>
</dbReference>
<reference evidence="8" key="1">
    <citation type="journal article" date="2014" name="Int. J. Syst. Evol. Microbiol.">
        <title>Complete genome sequence of Corynebacterium casei LMG S-19264T (=DSM 44701T), isolated from a smear-ripened cheese.</title>
        <authorList>
            <consortium name="US DOE Joint Genome Institute (JGI-PGF)"/>
            <person name="Walter F."/>
            <person name="Albersmeier A."/>
            <person name="Kalinowski J."/>
            <person name="Ruckert C."/>
        </authorList>
    </citation>
    <scope>NUCLEOTIDE SEQUENCE</scope>
    <source>
        <strain evidence="8">JCM 13306</strain>
    </source>
</reference>
<dbReference type="RefSeq" id="WP_434028978.1">
    <property type="nucleotide sequence ID" value="NZ_BNBA01000009.1"/>
</dbReference>
<dbReference type="Proteomes" id="UP000623958">
    <property type="component" value="Unassembled WGS sequence"/>
</dbReference>
<feature type="transmembrane region" description="Helical" evidence="7">
    <location>
        <begin position="45"/>
        <end position="65"/>
    </location>
</feature>
<feature type="transmembrane region" description="Helical" evidence="7">
    <location>
        <begin position="72"/>
        <end position="92"/>
    </location>
</feature>
<sequence length="132" mass="13592">MDKPSNYAPALGRLLMAALFLFSGIGKLMDPAGTIGYIASVGAPFPSLAFALAAAIEVGGGLLLVIGYRARLVAAVMAAFTLATALLFHTRFGDTNQLIHFLKNVAIAGGLLQVVGFGAGAWSVDARGTRAR</sequence>
<dbReference type="AlphaFoldDB" id="A0A919F7I4"/>
<comment type="caution">
    <text evidence="8">The sequence shown here is derived from an EMBL/GenBank/DDBJ whole genome shotgun (WGS) entry which is preliminary data.</text>
</comment>
<keyword evidence="4 7" id="KW-0812">Transmembrane</keyword>
<comment type="similarity">
    <text evidence="2">Belongs to the DoxX family.</text>
</comment>
<evidence type="ECO:0000256" key="1">
    <source>
        <dbReference type="ARBA" id="ARBA00004651"/>
    </source>
</evidence>
<dbReference type="EMBL" id="BNBA01000009">
    <property type="protein sequence ID" value="GHH52022.1"/>
    <property type="molecule type" value="Genomic_DNA"/>
</dbReference>
<dbReference type="InterPro" id="IPR032808">
    <property type="entry name" value="DoxX"/>
</dbReference>
<evidence type="ECO:0000313" key="8">
    <source>
        <dbReference type="EMBL" id="GHH52022.1"/>
    </source>
</evidence>
<evidence type="ECO:0000256" key="6">
    <source>
        <dbReference type="ARBA" id="ARBA00023136"/>
    </source>
</evidence>
<keyword evidence="5 7" id="KW-1133">Transmembrane helix</keyword>
<feature type="transmembrane region" description="Helical" evidence="7">
    <location>
        <begin position="104"/>
        <end position="124"/>
    </location>
</feature>
<evidence type="ECO:0000256" key="2">
    <source>
        <dbReference type="ARBA" id="ARBA00006679"/>
    </source>
</evidence>
<evidence type="ECO:0000313" key="9">
    <source>
        <dbReference type="Proteomes" id="UP000623958"/>
    </source>
</evidence>
<organism evidence="8 9">
    <name type="scientific">Xanthomonas boreopolis</name>
    <dbReference type="NCBI Taxonomy" id="86183"/>
    <lineage>
        <taxon>Bacteria</taxon>
        <taxon>Pseudomonadati</taxon>
        <taxon>Pseudomonadota</taxon>
        <taxon>Gammaproteobacteria</taxon>
        <taxon>Lysobacterales</taxon>
        <taxon>Lysobacteraceae</taxon>
        <taxon>Xanthomonas</taxon>
    </lineage>
</organism>
<evidence type="ECO:0000256" key="5">
    <source>
        <dbReference type="ARBA" id="ARBA00022989"/>
    </source>
</evidence>
<protein>
    <submittedName>
        <fullName evidence="8">LysR family transcriptional regulator</fullName>
    </submittedName>
</protein>
<feature type="transmembrane region" description="Helical" evidence="7">
    <location>
        <begin position="7"/>
        <end position="25"/>
    </location>
</feature>
<proteinExistence type="inferred from homology"/>
<keyword evidence="3" id="KW-1003">Cell membrane</keyword>
<comment type="subcellular location">
    <subcellularLocation>
        <location evidence="1">Cell membrane</location>
        <topology evidence="1">Multi-pass membrane protein</topology>
    </subcellularLocation>
</comment>
<dbReference type="Pfam" id="PF07681">
    <property type="entry name" value="DoxX"/>
    <property type="match status" value="1"/>
</dbReference>
<evidence type="ECO:0000256" key="7">
    <source>
        <dbReference type="SAM" id="Phobius"/>
    </source>
</evidence>
<dbReference type="InterPro" id="IPR051907">
    <property type="entry name" value="DoxX-like_oxidoreductase"/>
</dbReference>
<name>A0A919F7I4_9XANT</name>
<accession>A0A919F7I4</accession>
<dbReference type="PANTHER" id="PTHR33452">
    <property type="entry name" value="OXIDOREDUCTASE CATD-RELATED"/>
    <property type="match status" value="1"/>
</dbReference>
<keyword evidence="6 7" id="KW-0472">Membrane</keyword>
<reference evidence="8" key="2">
    <citation type="submission" date="2020-09" db="EMBL/GenBank/DDBJ databases">
        <authorList>
            <person name="Sun Q."/>
            <person name="Ohkuma M."/>
        </authorList>
    </citation>
    <scope>NUCLEOTIDE SEQUENCE</scope>
    <source>
        <strain evidence="8">JCM 13306</strain>
    </source>
</reference>
<gene>
    <name evidence="8" type="ORF">GCM10009090_15140</name>
</gene>
<keyword evidence="9" id="KW-1185">Reference proteome</keyword>
<evidence type="ECO:0000256" key="4">
    <source>
        <dbReference type="ARBA" id="ARBA00022692"/>
    </source>
</evidence>
<dbReference type="PANTHER" id="PTHR33452:SF1">
    <property type="entry name" value="INNER MEMBRANE PROTEIN YPHA-RELATED"/>
    <property type="match status" value="1"/>
</dbReference>